<feature type="domain" description="Threonine synthase N-terminal" evidence="14">
    <location>
        <begin position="2"/>
        <end position="80"/>
    </location>
</feature>
<reference evidence="15" key="1">
    <citation type="journal article" date="2014" name="Int. J. Syst. Evol. Microbiol.">
        <title>Complete genome sequence of Corynebacterium casei LMG S-19264T (=DSM 44701T), isolated from a smear-ripened cheese.</title>
        <authorList>
            <consortium name="US DOE Joint Genome Institute (JGI-PGF)"/>
            <person name="Walter F."/>
            <person name="Albersmeier A."/>
            <person name="Kalinowski J."/>
            <person name="Ruckert C."/>
        </authorList>
    </citation>
    <scope>NUCLEOTIDE SEQUENCE</scope>
    <source>
        <strain evidence="15">KCTC 32513</strain>
    </source>
</reference>
<protein>
    <recommendedName>
        <fullName evidence="5 11">Threonine synthase</fullName>
        <ecNumber evidence="4 11">4.2.3.1</ecNumber>
    </recommendedName>
</protein>
<evidence type="ECO:0000256" key="10">
    <source>
        <dbReference type="ARBA" id="ARBA00049144"/>
    </source>
</evidence>
<comment type="pathway">
    <text evidence="2">Amino-acid biosynthesis; L-threonine biosynthesis; L-threonine from L-aspartate: step 5/5.</text>
</comment>
<dbReference type="Gene3D" id="3.40.50.1100">
    <property type="match status" value="2"/>
</dbReference>
<dbReference type="PANTHER" id="PTHR42690">
    <property type="entry name" value="THREONINE SYNTHASE FAMILY MEMBER"/>
    <property type="match status" value="1"/>
</dbReference>
<keyword evidence="6" id="KW-0028">Amino-acid biosynthesis</keyword>
<evidence type="ECO:0000256" key="1">
    <source>
        <dbReference type="ARBA" id="ARBA00001933"/>
    </source>
</evidence>
<dbReference type="InterPro" id="IPR029144">
    <property type="entry name" value="Thr_synth_N"/>
</dbReference>
<evidence type="ECO:0000256" key="6">
    <source>
        <dbReference type="ARBA" id="ARBA00022605"/>
    </source>
</evidence>
<dbReference type="NCBIfam" id="TIGR00260">
    <property type="entry name" value="thrC"/>
    <property type="match status" value="1"/>
</dbReference>
<dbReference type="PANTHER" id="PTHR42690:SF1">
    <property type="entry name" value="THREONINE SYNTHASE-LIKE 2"/>
    <property type="match status" value="1"/>
</dbReference>
<evidence type="ECO:0000256" key="12">
    <source>
        <dbReference type="PIRSR" id="PIRSR604450-51"/>
    </source>
</evidence>
<dbReference type="InterPro" id="IPR004450">
    <property type="entry name" value="Thr_synthase-like"/>
</dbReference>
<dbReference type="InterPro" id="IPR037158">
    <property type="entry name" value="Thr_synth_N_sf"/>
</dbReference>
<evidence type="ECO:0000256" key="9">
    <source>
        <dbReference type="ARBA" id="ARBA00023239"/>
    </source>
</evidence>
<comment type="cofactor">
    <cofactor evidence="1 12">
        <name>pyridoxal 5'-phosphate</name>
        <dbReference type="ChEBI" id="CHEBI:597326"/>
    </cofactor>
</comment>
<evidence type="ECO:0000259" key="14">
    <source>
        <dbReference type="Pfam" id="PF14821"/>
    </source>
</evidence>
<dbReference type="Proteomes" id="UP000634004">
    <property type="component" value="Unassembled WGS sequence"/>
</dbReference>
<dbReference type="AlphaFoldDB" id="A0A8J3G199"/>
<organism evidence="15 16">
    <name type="scientific">Algimonas arctica</name>
    <dbReference type="NCBI Taxonomy" id="1479486"/>
    <lineage>
        <taxon>Bacteria</taxon>
        <taxon>Pseudomonadati</taxon>
        <taxon>Pseudomonadota</taxon>
        <taxon>Alphaproteobacteria</taxon>
        <taxon>Maricaulales</taxon>
        <taxon>Robiginitomaculaceae</taxon>
        <taxon>Algimonas</taxon>
    </lineage>
</organism>
<accession>A0A8J3G199</accession>
<dbReference type="RefSeq" id="WP_189494901.1">
    <property type="nucleotide sequence ID" value="NZ_BMZH01000001.1"/>
</dbReference>
<gene>
    <name evidence="15" type="ORF">GCM10009069_04170</name>
</gene>
<dbReference type="InterPro" id="IPR051166">
    <property type="entry name" value="Threonine_Synthase"/>
</dbReference>
<evidence type="ECO:0000256" key="11">
    <source>
        <dbReference type="NCBIfam" id="TIGR00260"/>
    </source>
</evidence>
<dbReference type="InterPro" id="IPR001926">
    <property type="entry name" value="TrpB-like_PALP"/>
</dbReference>
<dbReference type="InterPro" id="IPR036052">
    <property type="entry name" value="TrpB-like_PALP_sf"/>
</dbReference>
<keyword evidence="7" id="KW-0791">Threonine biosynthesis</keyword>
<comment type="catalytic activity">
    <reaction evidence="10">
        <text>O-phospho-L-homoserine + H2O = L-threonine + phosphate</text>
        <dbReference type="Rhea" id="RHEA:10840"/>
        <dbReference type="ChEBI" id="CHEBI:15377"/>
        <dbReference type="ChEBI" id="CHEBI:43474"/>
        <dbReference type="ChEBI" id="CHEBI:57590"/>
        <dbReference type="ChEBI" id="CHEBI:57926"/>
        <dbReference type="EC" id="4.2.3.1"/>
    </reaction>
</comment>
<dbReference type="SUPFAM" id="SSF53686">
    <property type="entry name" value="Tryptophan synthase beta subunit-like PLP-dependent enzymes"/>
    <property type="match status" value="1"/>
</dbReference>
<keyword evidence="8 12" id="KW-0663">Pyridoxal phosphate</keyword>
<proteinExistence type="inferred from homology"/>
<evidence type="ECO:0000256" key="8">
    <source>
        <dbReference type="ARBA" id="ARBA00022898"/>
    </source>
</evidence>
<keyword evidence="9" id="KW-0456">Lyase</keyword>
<keyword evidence="16" id="KW-1185">Reference proteome</keyword>
<evidence type="ECO:0000256" key="7">
    <source>
        <dbReference type="ARBA" id="ARBA00022697"/>
    </source>
</evidence>
<dbReference type="InterPro" id="IPR000634">
    <property type="entry name" value="Ser/Thr_deHydtase_PyrdxlP-BS"/>
</dbReference>
<dbReference type="GO" id="GO:0030170">
    <property type="term" value="F:pyridoxal phosphate binding"/>
    <property type="evidence" value="ECO:0007669"/>
    <property type="project" value="InterPro"/>
</dbReference>
<dbReference type="PROSITE" id="PS00165">
    <property type="entry name" value="DEHYDRATASE_SER_THR"/>
    <property type="match status" value="1"/>
</dbReference>
<sequence length="451" mass="48980">MKYHSHLDTQVTAEFGDALLASLAPDGGLWMPDKIPHFTPDKMAVLGAMDFADCAAKLATYFTDNRFDETTLKALCADAYNFDVPMVTFVGQRLDPAMPVQADEFVLELFHGPTLAFKDFAARFMGRAASHLMKKSGERRTILVATSGDTGGAIGDAFLGQDGVEVFILFPKGGVSTVQERQLCTIGKVGSNVHAISIDGTFDDCQALVKAAFADQAMTKRFDLMSANSINVGRVVPQSFYYVWASLQAKAAYPKRKLVMSIPSGNLGNLTGGLMARAMGAPIDRFIVANNANDPFVDYLVDGEYRPRPSVPTLSNAMDIGRPNNFPRILSLFGDDIDAIRSACWGVSFDDDATARHIRRVYQDTGYLLCPHTAVGHMGILTFRERHDIDATFLTVGTAHPAKFADSLEGIIHKDVPLPPSLAAAMTRKPRVTTLLPTLEALSDYIASELG</sequence>
<feature type="modified residue" description="N6-(pyridoxal phosphate)lysine" evidence="12">
    <location>
        <position position="118"/>
    </location>
</feature>
<dbReference type="EMBL" id="BMZH01000001">
    <property type="protein sequence ID" value="GHA83982.1"/>
    <property type="molecule type" value="Genomic_DNA"/>
</dbReference>
<dbReference type="GO" id="GO:0004795">
    <property type="term" value="F:threonine synthase activity"/>
    <property type="evidence" value="ECO:0007669"/>
    <property type="project" value="UniProtKB-UniRule"/>
</dbReference>
<name>A0A8J3G199_9PROT</name>
<reference evidence="15" key="2">
    <citation type="submission" date="2020-09" db="EMBL/GenBank/DDBJ databases">
        <authorList>
            <person name="Sun Q."/>
            <person name="Kim S."/>
        </authorList>
    </citation>
    <scope>NUCLEOTIDE SEQUENCE</scope>
    <source>
        <strain evidence="15">KCTC 32513</strain>
    </source>
</reference>
<feature type="domain" description="Tryptophan synthase beta chain-like PALP" evidence="13">
    <location>
        <begin position="107"/>
        <end position="390"/>
    </location>
</feature>
<evidence type="ECO:0000256" key="2">
    <source>
        <dbReference type="ARBA" id="ARBA00004979"/>
    </source>
</evidence>
<comment type="caution">
    <text evidence="15">The sequence shown here is derived from an EMBL/GenBank/DDBJ whole genome shotgun (WGS) entry which is preliminary data.</text>
</comment>
<dbReference type="UniPathway" id="UPA00050">
    <property type="reaction ID" value="UER00065"/>
</dbReference>
<dbReference type="Gene3D" id="3.90.1380.10">
    <property type="entry name" value="Threonine synthase, N-terminal domain"/>
    <property type="match status" value="1"/>
</dbReference>
<dbReference type="Pfam" id="PF14821">
    <property type="entry name" value="Thr_synth_N"/>
    <property type="match status" value="1"/>
</dbReference>
<dbReference type="GO" id="GO:0009088">
    <property type="term" value="P:threonine biosynthetic process"/>
    <property type="evidence" value="ECO:0007669"/>
    <property type="project" value="UniProtKB-UniRule"/>
</dbReference>
<evidence type="ECO:0000313" key="15">
    <source>
        <dbReference type="EMBL" id="GHA83982.1"/>
    </source>
</evidence>
<evidence type="ECO:0000313" key="16">
    <source>
        <dbReference type="Proteomes" id="UP000634004"/>
    </source>
</evidence>
<dbReference type="Pfam" id="PF00291">
    <property type="entry name" value="PALP"/>
    <property type="match status" value="1"/>
</dbReference>
<evidence type="ECO:0000256" key="4">
    <source>
        <dbReference type="ARBA" id="ARBA00013028"/>
    </source>
</evidence>
<evidence type="ECO:0000256" key="5">
    <source>
        <dbReference type="ARBA" id="ARBA00018679"/>
    </source>
</evidence>
<evidence type="ECO:0000256" key="3">
    <source>
        <dbReference type="ARBA" id="ARBA00005517"/>
    </source>
</evidence>
<comment type="similarity">
    <text evidence="3">Belongs to the threonine synthase family.</text>
</comment>
<dbReference type="EC" id="4.2.3.1" evidence="4 11"/>
<evidence type="ECO:0000259" key="13">
    <source>
        <dbReference type="Pfam" id="PF00291"/>
    </source>
</evidence>